<reference evidence="2 3" key="1">
    <citation type="submission" date="2023-09" db="EMBL/GenBank/DDBJ databases">
        <authorList>
            <person name="Wang M."/>
        </authorList>
    </citation>
    <scope>NUCLEOTIDE SEQUENCE [LARGE SCALE GENOMIC DNA]</scope>
    <source>
        <strain evidence="2">GT-2023</strain>
        <tissue evidence="2">Liver</tissue>
    </source>
</reference>
<keyword evidence="3" id="KW-1185">Reference proteome</keyword>
<feature type="compositionally biased region" description="Basic and acidic residues" evidence="1">
    <location>
        <begin position="86"/>
        <end position="99"/>
    </location>
</feature>
<sequence length="99" mass="10326">MSESVSESIPLPVDQARQQQAPNSTSPGLERCSEPLIPRGNHRPLAGGGGKGRRDTVEGGIGGSELGSGGKPSRPAGEMGKSNSKLKPEVVEELCRKTY</sequence>
<name>A0ABR3NDR7_9TELE</name>
<evidence type="ECO:0000256" key="1">
    <source>
        <dbReference type="SAM" id="MobiDB-lite"/>
    </source>
</evidence>
<accession>A0ABR3NDR7</accession>
<proteinExistence type="predicted"/>
<comment type="caution">
    <text evidence="2">The sequence shown here is derived from an EMBL/GenBank/DDBJ whole genome shotgun (WGS) entry which is preliminary data.</text>
</comment>
<feature type="compositionally biased region" description="Gly residues" evidence="1">
    <location>
        <begin position="59"/>
        <end position="70"/>
    </location>
</feature>
<feature type="region of interest" description="Disordered" evidence="1">
    <location>
        <begin position="1"/>
        <end position="99"/>
    </location>
</feature>
<feature type="non-terminal residue" evidence="2">
    <location>
        <position position="99"/>
    </location>
</feature>
<organism evidence="2 3">
    <name type="scientific">Cirrhinus molitorella</name>
    <name type="common">mud carp</name>
    <dbReference type="NCBI Taxonomy" id="172907"/>
    <lineage>
        <taxon>Eukaryota</taxon>
        <taxon>Metazoa</taxon>
        <taxon>Chordata</taxon>
        <taxon>Craniata</taxon>
        <taxon>Vertebrata</taxon>
        <taxon>Euteleostomi</taxon>
        <taxon>Actinopterygii</taxon>
        <taxon>Neopterygii</taxon>
        <taxon>Teleostei</taxon>
        <taxon>Ostariophysi</taxon>
        <taxon>Cypriniformes</taxon>
        <taxon>Cyprinidae</taxon>
        <taxon>Labeoninae</taxon>
        <taxon>Labeonini</taxon>
        <taxon>Cirrhinus</taxon>
    </lineage>
</organism>
<dbReference type="EMBL" id="JAYMGO010000005">
    <property type="protein sequence ID" value="KAL1275100.1"/>
    <property type="molecule type" value="Genomic_DNA"/>
</dbReference>
<protein>
    <submittedName>
        <fullName evidence="2">Uncharacterized protein</fullName>
    </submittedName>
</protein>
<feature type="compositionally biased region" description="Polar residues" evidence="1">
    <location>
        <begin position="16"/>
        <end position="27"/>
    </location>
</feature>
<dbReference type="Proteomes" id="UP001558613">
    <property type="component" value="Unassembled WGS sequence"/>
</dbReference>
<evidence type="ECO:0000313" key="2">
    <source>
        <dbReference type="EMBL" id="KAL1275100.1"/>
    </source>
</evidence>
<gene>
    <name evidence="2" type="ORF">QQF64_027914</name>
</gene>
<evidence type="ECO:0000313" key="3">
    <source>
        <dbReference type="Proteomes" id="UP001558613"/>
    </source>
</evidence>